<comment type="subcellular location">
    <subcellularLocation>
        <location evidence="1">Bacterial flagellum basal body</location>
    </subcellularLocation>
</comment>
<dbReference type="GO" id="GO:0030694">
    <property type="term" value="C:bacterial-type flagellum basal body, rod"/>
    <property type="evidence" value="ECO:0007669"/>
    <property type="project" value="InterPro"/>
</dbReference>
<keyword evidence="5" id="KW-0966">Cell projection</keyword>
<comment type="similarity">
    <text evidence="2">Belongs to the flagella basal body rod proteins family.</text>
</comment>
<reference evidence="5" key="1">
    <citation type="submission" date="2018-06" db="EMBL/GenBank/DDBJ databases">
        <authorList>
            <person name="Zhirakovskaya E."/>
        </authorList>
    </citation>
    <scope>NUCLEOTIDE SEQUENCE</scope>
</reference>
<dbReference type="Pfam" id="PF00460">
    <property type="entry name" value="Flg_bb_rod"/>
    <property type="match status" value="1"/>
</dbReference>
<dbReference type="PROSITE" id="PS00588">
    <property type="entry name" value="FLAGELLA_BB_ROD"/>
    <property type="match status" value="1"/>
</dbReference>
<protein>
    <submittedName>
        <fullName evidence="5">Flagellar basal-body rod protein FlgB</fullName>
    </submittedName>
</protein>
<dbReference type="GO" id="GO:0071978">
    <property type="term" value="P:bacterial-type flagellum-dependent swarming motility"/>
    <property type="evidence" value="ECO:0007669"/>
    <property type="project" value="TreeGrafter"/>
</dbReference>
<evidence type="ECO:0000256" key="1">
    <source>
        <dbReference type="ARBA" id="ARBA00004117"/>
    </source>
</evidence>
<dbReference type="InterPro" id="IPR001444">
    <property type="entry name" value="Flag_bb_rod_N"/>
</dbReference>
<feature type="domain" description="Flagellar basal body rod protein N-terminal" evidence="4">
    <location>
        <begin position="12"/>
        <end position="39"/>
    </location>
</feature>
<dbReference type="PIRSF" id="PIRSF002889">
    <property type="entry name" value="Rod_FlgB"/>
    <property type="match status" value="1"/>
</dbReference>
<evidence type="ECO:0000256" key="3">
    <source>
        <dbReference type="ARBA" id="ARBA00023143"/>
    </source>
</evidence>
<keyword evidence="3" id="KW-0975">Bacterial flagellum</keyword>
<keyword evidence="5" id="KW-0282">Flagellum</keyword>
<dbReference type="NCBIfam" id="TIGR01396">
    <property type="entry name" value="FlgB"/>
    <property type="match status" value="1"/>
</dbReference>
<sequence length="142" mass="15372">MRFGLEKVLGISQQALAIHSRRSEVLANNLANAETPGFKARDIDFRAALRQVGQQGRMQSSAGRLTTTHAGHLGGSGVPTGGIDDLIGELKFRNPIQPSLDGNTVDPLREKSAFMENAILYQANLRFLTGKVKMLKTALKGE</sequence>
<gene>
    <name evidence="5" type="ORF">MNBD_GAMMA20-1042</name>
</gene>
<evidence type="ECO:0000256" key="2">
    <source>
        <dbReference type="ARBA" id="ARBA00009677"/>
    </source>
</evidence>
<organism evidence="5">
    <name type="scientific">hydrothermal vent metagenome</name>
    <dbReference type="NCBI Taxonomy" id="652676"/>
    <lineage>
        <taxon>unclassified sequences</taxon>
        <taxon>metagenomes</taxon>
        <taxon>ecological metagenomes</taxon>
    </lineage>
</organism>
<dbReference type="PANTHER" id="PTHR30435">
    <property type="entry name" value="FLAGELLAR PROTEIN"/>
    <property type="match status" value="1"/>
</dbReference>
<dbReference type="EMBL" id="UOFU01000372">
    <property type="protein sequence ID" value="VAX04254.1"/>
    <property type="molecule type" value="Genomic_DNA"/>
</dbReference>
<dbReference type="InterPro" id="IPR019776">
    <property type="entry name" value="Flagellar_basal_body_rod_CS"/>
</dbReference>
<proteinExistence type="inferred from homology"/>
<accession>A0A3B1AWQ5</accession>
<name>A0A3B1AWQ5_9ZZZZ</name>
<evidence type="ECO:0000259" key="4">
    <source>
        <dbReference type="Pfam" id="PF00460"/>
    </source>
</evidence>
<dbReference type="PANTHER" id="PTHR30435:SF12">
    <property type="entry name" value="FLAGELLAR BASAL BODY ROD PROTEIN FLGB"/>
    <property type="match status" value="1"/>
</dbReference>
<dbReference type="AlphaFoldDB" id="A0A3B1AWQ5"/>
<evidence type="ECO:0000313" key="5">
    <source>
        <dbReference type="EMBL" id="VAX04254.1"/>
    </source>
</evidence>
<keyword evidence="5" id="KW-0969">Cilium</keyword>
<dbReference type="InterPro" id="IPR006300">
    <property type="entry name" value="FlgB"/>
</dbReference>